<dbReference type="InterPro" id="IPR005312">
    <property type="entry name" value="DUF1759"/>
</dbReference>
<sequence>MNDPQIPLSRKRNLILSRIENIQFEITANKIDPTAATLHFNKTKELFEIYDDAVESRQLSDPADEETKSAHDLRRSFYTLASKLQELNQENSSNVSTHNSNIQATNSSCFNTPTEFQRLTKLPTAEILKFDGNFENWHSFKNTFKSIIDTRKDIDDLNKFLYLRSSLTGAASNKLSLYDASAENYAKAWKLLEDTYQKERALVYKHYDALINVRFIQNPTTENLNQLIDDARQHLNNLESLKAKPTEAFVVRILENKLPPELRTKWEKTFDDDNTLPTFDLFSKFITKCAFRYNSRRSDQSQGIHLSLKRRHHDQTGDFQKVYRNDPTARAFVTSSKCTCKNDHALYKCPDFKTLSVDQRIKLVKTLKLCQNCLRAHKGACVSIRCKICDCFHHTMLHVTHTRTSQQSNTNSSNITASNANIKKECTSMTSHIHTRYNPNNTKIPTDDECAHSNAWLNR</sequence>
<accession>A0A6M2DT00</accession>
<dbReference type="PANTHER" id="PTHR47331:SF5">
    <property type="entry name" value="RIBONUCLEASE H"/>
    <property type="match status" value="1"/>
</dbReference>
<dbReference type="EMBL" id="GIIL01005547">
    <property type="protein sequence ID" value="NOV49273.1"/>
    <property type="molecule type" value="Transcribed_RNA"/>
</dbReference>
<dbReference type="Pfam" id="PF03564">
    <property type="entry name" value="DUF1759"/>
    <property type="match status" value="1"/>
</dbReference>
<dbReference type="PANTHER" id="PTHR47331">
    <property type="entry name" value="PHD-TYPE DOMAIN-CONTAINING PROTEIN"/>
    <property type="match status" value="1"/>
</dbReference>
<organism evidence="1">
    <name type="scientific">Xenopsylla cheopis</name>
    <name type="common">Oriental rat flea</name>
    <name type="synonym">Pulex cheopis</name>
    <dbReference type="NCBI Taxonomy" id="163159"/>
    <lineage>
        <taxon>Eukaryota</taxon>
        <taxon>Metazoa</taxon>
        <taxon>Ecdysozoa</taxon>
        <taxon>Arthropoda</taxon>
        <taxon>Hexapoda</taxon>
        <taxon>Insecta</taxon>
        <taxon>Pterygota</taxon>
        <taxon>Neoptera</taxon>
        <taxon>Endopterygota</taxon>
        <taxon>Siphonaptera</taxon>
        <taxon>Pulicidae</taxon>
        <taxon>Xenopsyllinae</taxon>
        <taxon>Xenopsylla</taxon>
    </lineage>
</organism>
<proteinExistence type="predicted"/>
<evidence type="ECO:0000313" key="1">
    <source>
        <dbReference type="EMBL" id="NOV49273.1"/>
    </source>
</evidence>
<dbReference type="AlphaFoldDB" id="A0A6M2DT00"/>
<name>A0A6M2DT00_XENCH</name>
<protein>
    <submittedName>
        <fullName evidence="1">Putative bel-3-i nvi</fullName>
    </submittedName>
</protein>
<reference evidence="1" key="1">
    <citation type="submission" date="2020-03" db="EMBL/GenBank/DDBJ databases">
        <title>Transcriptomic Profiling of the Digestive Tract of the Rat Flea, Xenopsylla cheopis, Following Blood Feeding and Infection with Yersinia pestis.</title>
        <authorList>
            <person name="Bland D.M."/>
            <person name="Martens C.A."/>
            <person name="Virtaneva K."/>
            <person name="Kanakabandi K."/>
            <person name="Long D."/>
            <person name="Rosenke R."/>
            <person name="Saturday G.A."/>
            <person name="Hoyt F.H."/>
            <person name="Bruno D.P."/>
            <person name="Ribeiro J.M.C."/>
            <person name="Hinnebusch J."/>
        </authorList>
    </citation>
    <scope>NUCLEOTIDE SEQUENCE</scope>
</reference>